<dbReference type="PANTHER" id="PTHR24394:SF29">
    <property type="entry name" value="MYONEURIN"/>
    <property type="match status" value="1"/>
</dbReference>
<dbReference type="SMART" id="SM00355">
    <property type="entry name" value="ZnF_C2H2"/>
    <property type="match status" value="11"/>
</dbReference>
<gene>
    <name evidence="9" type="ORF">APLA_LOCUS13617</name>
</gene>
<evidence type="ECO:0000256" key="2">
    <source>
        <dbReference type="ARBA" id="ARBA00022723"/>
    </source>
</evidence>
<evidence type="ECO:0000259" key="8">
    <source>
        <dbReference type="PROSITE" id="PS50157"/>
    </source>
</evidence>
<name>A0A8S1B031_ARCPL</name>
<dbReference type="GO" id="GO:0000981">
    <property type="term" value="F:DNA-binding transcription factor activity, RNA polymerase II-specific"/>
    <property type="evidence" value="ECO:0007669"/>
    <property type="project" value="TreeGrafter"/>
</dbReference>
<dbReference type="PANTHER" id="PTHR24394">
    <property type="entry name" value="ZINC FINGER PROTEIN"/>
    <property type="match status" value="1"/>
</dbReference>
<evidence type="ECO:0000256" key="3">
    <source>
        <dbReference type="ARBA" id="ARBA00022737"/>
    </source>
</evidence>
<comment type="caution">
    <text evidence="9">The sequence shown here is derived from an EMBL/GenBank/DDBJ whole genome shotgun (WGS) entry which is preliminary data.</text>
</comment>
<keyword evidence="5" id="KW-0862">Zinc</keyword>
<feature type="domain" description="C2H2-type" evidence="8">
    <location>
        <begin position="332"/>
        <end position="360"/>
    </location>
</feature>
<feature type="domain" description="C2H2-type" evidence="8">
    <location>
        <begin position="365"/>
        <end position="395"/>
    </location>
</feature>
<dbReference type="AlphaFoldDB" id="A0A8S1B031"/>
<accession>A0A8S1B031</accession>
<feature type="domain" description="C2H2-type" evidence="8">
    <location>
        <begin position="198"/>
        <end position="222"/>
    </location>
</feature>
<feature type="domain" description="C2H2-type" evidence="8">
    <location>
        <begin position="306"/>
        <end position="333"/>
    </location>
</feature>
<feature type="domain" description="C2H2-type" evidence="8">
    <location>
        <begin position="401"/>
        <end position="429"/>
    </location>
</feature>
<dbReference type="GO" id="GO:0008270">
    <property type="term" value="F:zinc ion binding"/>
    <property type="evidence" value="ECO:0007669"/>
    <property type="project" value="UniProtKB-KW"/>
</dbReference>
<organism evidence="9 10">
    <name type="scientific">Arctia plantaginis</name>
    <name type="common">Wood tiger moth</name>
    <name type="synonym">Phalaena plantaginis</name>
    <dbReference type="NCBI Taxonomy" id="874455"/>
    <lineage>
        <taxon>Eukaryota</taxon>
        <taxon>Metazoa</taxon>
        <taxon>Ecdysozoa</taxon>
        <taxon>Arthropoda</taxon>
        <taxon>Hexapoda</taxon>
        <taxon>Insecta</taxon>
        <taxon>Pterygota</taxon>
        <taxon>Neoptera</taxon>
        <taxon>Endopterygota</taxon>
        <taxon>Lepidoptera</taxon>
        <taxon>Glossata</taxon>
        <taxon>Ditrysia</taxon>
        <taxon>Noctuoidea</taxon>
        <taxon>Erebidae</taxon>
        <taxon>Arctiinae</taxon>
        <taxon>Arctia</taxon>
    </lineage>
</organism>
<keyword evidence="2" id="KW-0479">Metal-binding</keyword>
<dbReference type="GO" id="GO:0005634">
    <property type="term" value="C:nucleus"/>
    <property type="evidence" value="ECO:0007669"/>
    <property type="project" value="UniProtKB-SubCell"/>
</dbReference>
<dbReference type="PROSITE" id="PS50157">
    <property type="entry name" value="ZINC_FINGER_C2H2_2"/>
    <property type="match status" value="8"/>
</dbReference>
<evidence type="ECO:0000256" key="4">
    <source>
        <dbReference type="ARBA" id="ARBA00022771"/>
    </source>
</evidence>
<dbReference type="InterPro" id="IPR036236">
    <property type="entry name" value="Znf_C2H2_sf"/>
</dbReference>
<dbReference type="Gene3D" id="3.30.160.60">
    <property type="entry name" value="Classic Zinc Finger"/>
    <property type="match status" value="6"/>
</dbReference>
<sequence>MKLKDQFAQENRQHEGFQVTETTGFVIRKSPTLRDPSVSQHVQLCWECMAMLKKIKLFKSRVEEAQRTISHQFIHKQKNTIRSLSRLSPISTNNIIFITHNDKETSSIKHEIHDSEDNFNYNEIDSTSDHVFEIKKERRPAIKSKVLKSQKRSHYRLVYGPNVYKKSLLRKKFSIKPTDVPLWLEKDKCSQYFKTCRFRCRMCFEGFNSKEKLDRHNSARHAETLGPHICPTCRARFPTEDSLEAHVHEHMFARACARCGFECYTLRRLNAHIMLTHKLVQCVYCGLCLPNVREFRKHYREMHSVFECDHCGKRCKTKYMLEKHMSSHSQRHSCGRCGREYASRAALRKHDAAKHAARGAKPEDAYCVLCDKQFHSAPVYRRHLRDATAHAHETASSVKKVPCPECGNLYSRRAYMMNHYRHVHMNQSKYYCSHCDRHFLNRTRYVEHVRYNHEGAKKERNKLCNVCGRGFATNRILANHIRTHSGERPFECEHCSAKFTQKHSMLSHVKYIHMKGKRRPTWQTRDAQ</sequence>
<reference evidence="9 10" key="1">
    <citation type="submission" date="2020-04" db="EMBL/GenBank/DDBJ databases">
        <authorList>
            <person name="Wallbank WR R."/>
            <person name="Pardo Diaz C."/>
            <person name="Kozak K."/>
            <person name="Martin S."/>
            <person name="Jiggins C."/>
            <person name="Moest M."/>
            <person name="Warren A I."/>
            <person name="Byers J.R.P. K."/>
            <person name="Montejo-Kovacevich G."/>
            <person name="Yen C E."/>
        </authorList>
    </citation>
    <scope>NUCLEOTIDE SEQUENCE [LARGE SCALE GENOMIC DNA]</scope>
</reference>
<evidence type="ECO:0000256" key="5">
    <source>
        <dbReference type="ARBA" id="ARBA00022833"/>
    </source>
</evidence>
<keyword evidence="3" id="KW-0677">Repeat</keyword>
<evidence type="ECO:0000313" key="10">
    <source>
        <dbReference type="Proteomes" id="UP000494106"/>
    </source>
</evidence>
<dbReference type="OrthoDB" id="6077919at2759"/>
<dbReference type="Pfam" id="PF00096">
    <property type="entry name" value="zf-C2H2"/>
    <property type="match status" value="2"/>
</dbReference>
<keyword evidence="4 7" id="KW-0863">Zinc-finger</keyword>
<keyword evidence="6" id="KW-0539">Nucleus</keyword>
<feature type="domain" description="C2H2-type" evidence="8">
    <location>
        <begin position="462"/>
        <end position="489"/>
    </location>
</feature>
<evidence type="ECO:0000313" key="9">
    <source>
        <dbReference type="EMBL" id="CAB3252633.1"/>
    </source>
</evidence>
<dbReference type="EMBL" id="CADEBC010000557">
    <property type="protein sequence ID" value="CAB3252633.1"/>
    <property type="molecule type" value="Genomic_DNA"/>
</dbReference>
<keyword evidence="10" id="KW-1185">Reference proteome</keyword>
<proteinExistence type="predicted"/>
<dbReference type="PROSITE" id="PS00028">
    <property type="entry name" value="ZINC_FINGER_C2H2_1"/>
    <property type="match status" value="9"/>
</dbReference>
<evidence type="ECO:0000256" key="7">
    <source>
        <dbReference type="PROSITE-ProRule" id="PRU00042"/>
    </source>
</evidence>
<evidence type="ECO:0000256" key="1">
    <source>
        <dbReference type="ARBA" id="ARBA00004123"/>
    </source>
</evidence>
<feature type="domain" description="C2H2-type" evidence="8">
    <location>
        <begin position="490"/>
        <end position="518"/>
    </location>
</feature>
<protein>
    <recommendedName>
        <fullName evidence="8">C2H2-type domain-containing protein</fullName>
    </recommendedName>
</protein>
<dbReference type="Proteomes" id="UP000494106">
    <property type="component" value="Unassembled WGS sequence"/>
</dbReference>
<dbReference type="SUPFAM" id="SSF57667">
    <property type="entry name" value="beta-beta-alpha zinc fingers"/>
    <property type="match status" value="3"/>
</dbReference>
<comment type="subcellular location">
    <subcellularLocation>
        <location evidence="1">Nucleus</location>
    </subcellularLocation>
</comment>
<evidence type="ECO:0000256" key="6">
    <source>
        <dbReference type="ARBA" id="ARBA00023242"/>
    </source>
</evidence>
<dbReference type="InterPro" id="IPR013087">
    <property type="entry name" value="Znf_C2H2_type"/>
</dbReference>
<feature type="domain" description="C2H2-type" evidence="8">
    <location>
        <begin position="430"/>
        <end position="458"/>
    </location>
</feature>